<comment type="caution">
    <text evidence="1">The sequence shown here is derived from an EMBL/GenBank/DDBJ whole genome shotgun (WGS) entry which is preliminary data.</text>
</comment>
<dbReference type="EMBL" id="LAZR01013998">
    <property type="protein sequence ID" value="KKM19390.1"/>
    <property type="molecule type" value="Genomic_DNA"/>
</dbReference>
<evidence type="ECO:0000313" key="1">
    <source>
        <dbReference type="EMBL" id="KKM19390.1"/>
    </source>
</evidence>
<gene>
    <name evidence="1" type="ORF">LCGC14_1656130</name>
</gene>
<proteinExistence type="predicted"/>
<organism evidence="1">
    <name type="scientific">marine sediment metagenome</name>
    <dbReference type="NCBI Taxonomy" id="412755"/>
    <lineage>
        <taxon>unclassified sequences</taxon>
        <taxon>metagenomes</taxon>
        <taxon>ecological metagenomes</taxon>
    </lineage>
</organism>
<name>A0A0F9KVI4_9ZZZZ</name>
<accession>A0A0F9KVI4</accession>
<reference evidence="1" key="1">
    <citation type="journal article" date="2015" name="Nature">
        <title>Complex archaea that bridge the gap between prokaryotes and eukaryotes.</title>
        <authorList>
            <person name="Spang A."/>
            <person name="Saw J.H."/>
            <person name="Jorgensen S.L."/>
            <person name="Zaremba-Niedzwiedzka K."/>
            <person name="Martijn J."/>
            <person name="Lind A.E."/>
            <person name="van Eijk R."/>
            <person name="Schleper C."/>
            <person name="Guy L."/>
            <person name="Ettema T.J."/>
        </authorList>
    </citation>
    <scope>NUCLEOTIDE SEQUENCE</scope>
</reference>
<protein>
    <submittedName>
        <fullName evidence="1">Uncharacterized protein</fullName>
    </submittedName>
</protein>
<dbReference type="AlphaFoldDB" id="A0A0F9KVI4"/>
<sequence>MPKRKLIMAIAIKYEKVIEILKVSVLIHTYLL</sequence>